<dbReference type="AlphaFoldDB" id="A0A3M0T4A1"/>
<comment type="subunit">
    <text evidence="3">Dimerizes in the presence of ATP but not ADP; ATP-binding is required for double-stranded (ds)DNA-binding. Interacts with DnaA.</text>
</comment>
<reference evidence="6 7" key="1">
    <citation type="submission" date="2018-10" db="EMBL/GenBank/DDBJ databases">
        <title>Genome-centric metagenomics revealed C2 chemical producing, CO utilizing Clostridium with novel acetogenic gene cluster.</title>
        <authorList>
            <person name="Kang H."/>
            <person name="Park B."/>
            <person name="Choi I.G."/>
            <person name="Chang I.S."/>
        </authorList>
    </citation>
    <scope>NUCLEOTIDE SEQUENCE [LARGE SCALE GENOMIC DNA]</scope>
    <source>
        <strain evidence="6 7">H21-9</strain>
    </source>
</reference>
<proteinExistence type="inferred from homology"/>
<dbReference type="Proteomes" id="UP000277999">
    <property type="component" value="Unassembled WGS sequence"/>
</dbReference>
<evidence type="ECO:0000256" key="3">
    <source>
        <dbReference type="ARBA" id="ARBA00062323"/>
    </source>
</evidence>
<dbReference type="InterPro" id="IPR050678">
    <property type="entry name" value="DNA_Partitioning_ATPase"/>
</dbReference>
<gene>
    <name evidence="6" type="ORF">D9O40_00860</name>
</gene>
<dbReference type="Pfam" id="PF13614">
    <property type="entry name" value="AAA_31"/>
    <property type="match status" value="1"/>
</dbReference>
<name>A0A3M0T4A1_9CLOT</name>
<evidence type="ECO:0000313" key="6">
    <source>
        <dbReference type="EMBL" id="RMD04931.1"/>
    </source>
</evidence>
<comment type="similarity">
    <text evidence="1">Belongs to the ParA family.</text>
</comment>
<accession>A0A3M0T4A1</accession>
<dbReference type="SUPFAM" id="SSF52540">
    <property type="entry name" value="P-loop containing nucleoside triphosphate hydrolases"/>
    <property type="match status" value="1"/>
</dbReference>
<dbReference type="CDD" id="cd02042">
    <property type="entry name" value="ParAB_family"/>
    <property type="match status" value="1"/>
</dbReference>
<protein>
    <recommendedName>
        <fullName evidence="4">Sporulation initiation inhibitor protein Soj</fullName>
    </recommendedName>
</protein>
<comment type="catalytic activity">
    <reaction evidence="2">
        <text>ATP + H2O = ADP + phosphate + H(+)</text>
        <dbReference type="Rhea" id="RHEA:13065"/>
        <dbReference type="ChEBI" id="CHEBI:15377"/>
        <dbReference type="ChEBI" id="CHEBI:15378"/>
        <dbReference type="ChEBI" id="CHEBI:30616"/>
        <dbReference type="ChEBI" id="CHEBI:43474"/>
        <dbReference type="ChEBI" id="CHEBI:456216"/>
    </reaction>
</comment>
<dbReference type="RefSeq" id="WP_122057694.1">
    <property type="nucleotide sequence ID" value="NZ_RFAQ01000001.1"/>
</dbReference>
<dbReference type="InterPro" id="IPR027417">
    <property type="entry name" value="P-loop_NTPase"/>
</dbReference>
<dbReference type="PIRSF" id="PIRSF009320">
    <property type="entry name" value="Nuc_binding_HP_1000"/>
    <property type="match status" value="1"/>
</dbReference>
<evidence type="ECO:0000256" key="2">
    <source>
        <dbReference type="ARBA" id="ARBA00049360"/>
    </source>
</evidence>
<feature type="domain" description="AAA" evidence="5">
    <location>
        <begin position="1"/>
        <end position="177"/>
    </location>
</feature>
<dbReference type="EMBL" id="RFAQ01000001">
    <property type="protein sequence ID" value="RMD04931.1"/>
    <property type="molecule type" value="Genomic_DNA"/>
</dbReference>
<dbReference type="Gene3D" id="3.40.50.300">
    <property type="entry name" value="P-loop containing nucleotide triphosphate hydrolases"/>
    <property type="match status" value="1"/>
</dbReference>
<evidence type="ECO:0000313" key="7">
    <source>
        <dbReference type="Proteomes" id="UP000277999"/>
    </source>
</evidence>
<dbReference type="InterPro" id="IPR025669">
    <property type="entry name" value="AAA_dom"/>
</dbReference>
<evidence type="ECO:0000259" key="5">
    <source>
        <dbReference type="Pfam" id="PF13614"/>
    </source>
</evidence>
<evidence type="ECO:0000256" key="4">
    <source>
        <dbReference type="ARBA" id="ARBA00071824"/>
    </source>
</evidence>
<sequence length="253" mass="28231">MKKVSIVNIKGGVGKTVSTVNIAASLGELNKKVLIVDADAQSNATQYLNCYSPEGISTYDVLMDKDIDVNTVIKNTNVKGVSIIPANIKLICENEIVNDTRRSRENRLKKALDNVKEEYDYVIIDCPPSLGIITTNALVASDYVLVPIKIDQFALDGFGYLLDTIDEISNEFNPKLDFTGAFITMDKRTAINRKMKAKLKEALKDKLFNVSIRENVKVVQSTFEQQPVITYCKNAISSKDYRALTQEVMKHVI</sequence>
<organism evidence="6 7">
    <name type="scientific">Clostridium autoethanogenum</name>
    <dbReference type="NCBI Taxonomy" id="84023"/>
    <lineage>
        <taxon>Bacteria</taxon>
        <taxon>Bacillati</taxon>
        <taxon>Bacillota</taxon>
        <taxon>Clostridia</taxon>
        <taxon>Eubacteriales</taxon>
        <taxon>Clostridiaceae</taxon>
        <taxon>Clostridium</taxon>
    </lineage>
</organism>
<evidence type="ECO:0000256" key="1">
    <source>
        <dbReference type="ARBA" id="ARBA00006976"/>
    </source>
</evidence>
<dbReference type="FunFam" id="3.40.50.300:FF:000285">
    <property type="entry name" value="Sporulation initiation inhibitor Soj"/>
    <property type="match status" value="1"/>
</dbReference>
<dbReference type="PANTHER" id="PTHR13696:SF52">
    <property type="entry name" value="PARA FAMILY PROTEIN CT_582"/>
    <property type="match status" value="1"/>
</dbReference>
<comment type="caution">
    <text evidence="6">The sequence shown here is derived from an EMBL/GenBank/DDBJ whole genome shotgun (WGS) entry which is preliminary data.</text>
</comment>
<dbReference type="PANTHER" id="PTHR13696">
    <property type="entry name" value="P-LOOP CONTAINING NUCLEOSIDE TRIPHOSPHATE HYDROLASE"/>
    <property type="match status" value="1"/>
</dbReference>